<dbReference type="GO" id="GO:0000287">
    <property type="term" value="F:magnesium ion binding"/>
    <property type="evidence" value="ECO:0007669"/>
    <property type="project" value="UniProtKB-UniRule"/>
</dbReference>
<evidence type="ECO:0000313" key="12">
    <source>
        <dbReference type="Proteomes" id="UP000036681"/>
    </source>
</evidence>
<evidence type="ECO:0000256" key="5">
    <source>
        <dbReference type="ARBA" id="ARBA00022722"/>
    </source>
</evidence>
<evidence type="ECO:0000256" key="9">
    <source>
        <dbReference type="ARBA" id="ARBA00022842"/>
    </source>
</evidence>
<dbReference type="SUPFAM" id="SSF55658">
    <property type="entry name" value="L9 N-domain-like"/>
    <property type="match status" value="1"/>
</dbReference>
<evidence type="ECO:0000256" key="10">
    <source>
        <dbReference type="PIRNR" id="PIRNR036852"/>
    </source>
</evidence>
<dbReference type="InterPro" id="IPR002156">
    <property type="entry name" value="RNaseH_domain"/>
</dbReference>
<evidence type="ECO:0000259" key="11">
    <source>
        <dbReference type="PROSITE" id="PS50879"/>
    </source>
</evidence>
<keyword evidence="9 10" id="KW-0460">Magnesium</keyword>
<dbReference type="PANTHER" id="PTHR10642">
    <property type="entry name" value="RIBONUCLEASE H1"/>
    <property type="match status" value="1"/>
</dbReference>
<keyword evidence="8 10" id="KW-0378">Hydrolase</keyword>
<dbReference type="InterPro" id="IPR009027">
    <property type="entry name" value="Ribosomal_bL9/RNase_H1_N"/>
</dbReference>
<dbReference type="InterPro" id="IPR011320">
    <property type="entry name" value="RNase_H1_N"/>
</dbReference>
<dbReference type="GO" id="GO:0043137">
    <property type="term" value="P:DNA replication, removal of RNA primer"/>
    <property type="evidence" value="ECO:0007669"/>
    <property type="project" value="TreeGrafter"/>
</dbReference>
<dbReference type="InterPro" id="IPR017067">
    <property type="entry name" value="RNase_H1_euk"/>
</dbReference>
<evidence type="ECO:0000256" key="3">
    <source>
        <dbReference type="ARBA" id="ARBA00004065"/>
    </source>
</evidence>
<comment type="similarity">
    <text evidence="4 10">Belongs to the RNase H family.</text>
</comment>
<dbReference type="Gene3D" id="3.30.420.10">
    <property type="entry name" value="Ribonuclease H-like superfamily/Ribonuclease H"/>
    <property type="match status" value="1"/>
</dbReference>
<evidence type="ECO:0000256" key="2">
    <source>
        <dbReference type="ARBA" id="ARBA00001946"/>
    </source>
</evidence>
<dbReference type="Gene3D" id="3.40.970.10">
    <property type="entry name" value="Ribonuclease H1, N-terminal domain"/>
    <property type="match status" value="1"/>
</dbReference>
<dbReference type="InterPro" id="IPR036397">
    <property type="entry name" value="RNaseH_sf"/>
</dbReference>
<dbReference type="WBParaSite" id="ALUE_0000496901-mRNA-1">
    <property type="protein sequence ID" value="ALUE_0000496901-mRNA-1"/>
    <property type="gene ID" value="ALUE_0000496901"/>
</dbReference>
<dbReference type="GO" id="GO:0004523">
    <property type="term" value="F:RNA-DNA hybrid ribonuclease activity"/>
    <property type="evidence" value="ECO:0007669"/>
    <property type="project" value="UniProtKB-UniRule"/>
</dbReference>
<feature type="domain" description="RNase H type-1" evidence="11">
    <location>
        <begin position="99"/>
        <end position="266"/>
    </location>
</feature>
<comment type="catalytic activity">
    <reaction evidence="1 10">
        <text>Endonucleolytic cleavage to 5'-phosphomonoester.</text>
        <dbReference type="EC" id="3.1.26.4"/>
    </reaction>
</comment>
<accession>A0A0M3HRL8</accession>
<dbReference type="PIRSF" id="PIRSF036852">
    <property type="entry name" value="Ribonuclease_H1_euk"/>
    <property type="match status" value="1"/>
</dbReference>
<dbReference type="EC" id="3.1.26.4" evidence="10"/>
<dbReference type="SUPFAM" id="SSF53098">
    <property type="entry name" value="Ribonuclease H-like"/>
    <property type="match status" value="1"/>
</dbReference>
<organism evidence="12 13">
    <name type="scientific">Ascaris lumbricoides</name>
    <name type="common">Giant roundworm</name>
    <dbReference type="NCBI Taxonomy" id="6252"/>
    <lineage>
        <taxon>Eukaryota</taxon>
        <taxon>Metazoa</taxon>
        <taxon>Ecdysozoa</taxon>
        <taxon>Nematoda</taxon>
        <taxon>Chromadorea</taxon>
        <taxon>Rhabditida</taxon>
        <taxon>Spirurina</taxon>
        <taxon>Ascaridomorpha</taxon>
        <taxon>Ascaridoidea</taxon>
        <taxon>Ascarididae</taxon>
        <taxon>Ascaris</taxon>
    </lineage>
</organism>
<comment type="cofactor">
    <cofactor evidence="2 10">
        <name>Mg(2+)</name>
        <dbReference type="ChEBI" id="CHEBI:18420"/>
    </cofactor>
</comment>
<proteinExistence type="inferred from homology"/>
<dbReference type="PANTHER" id="PTHR10642:SF26">
    <property type="entry name" value="RIBONUCLEASE H1"/>
    <property type="match status" value="1"/>
</dbReference>
<evidence type="ECO:0000256" key="7">
    <source>
        <dbReference type="ARBA" id="ARBA00022759"/>
    </source>
</evidence>
<dbReference type="InterPro" id="IPR050092">
    <property type="entry name" value="RNase_H"/>
</dbReference>
<dbReference type="PROSITE" id="PS50879">
    <property type="entry name" value="RNASE_H_1"/>
    <property type="match status" value="1"/>
</dbReference>
<keyword evidence="5 10" id="KW-0540">Nuclease</keyword>
<keyword evidence="12" id="KW-1185">Reference proteome</keyword>
<comment type="function">
    <text evidence="3 10">Endonuclease that specifically degrades the RNA of RNA-DNA hybrids.</text>
</comment>
<sequence length="270" mass="29467">MKVAYYAVARGTKPGVYRTWAECEKQVKGFAGARYKKFLNEHEALDFIAANGGKISFRSVGASSTAAAGFVHKKQTLHEVSSTMKDLKRIGSDIAKWQSEGVPVVFTDGACSSNGHHGAKAGIGVFWGDDHPDNVSEPLISGPPTNNRAELSAVITALRTVRLLCDLSSMSLNCHHLGKAACERNFSRLIICTDSNLLIKSMDSWIKTWRKNGWKTANGGDVKNKDLIVELDKLLEKVKVHFKHVAGHAGIYGNEKADELARNGALRYIA</sequence>
<evidence type="ECO:0000256" key="6">
    <source>
        <dbReference type="ARBA" id="ARBA00022723"/>
    </source>
</evidence>
<evidence type="ECO:0000256" key="1">
    <source>
        <dbReference type="ARBA" id="ARBA00000077"/>
    </source>
</evidence>
<dbReference type="Pfam" id="PF00075">
    <property type="entry name" value="RNase_H"/>
    <property type="match status" value="1"/>
</dbReference>
<reference evidence="13" key="1">
    <citation type="submission" date="2017-02" db="UniProtKB">
        <authorList>
            <consortium name="WormBaseParasite"/>
        </authorList>
    </citation>
    <scope>IDENTIFICATION</scope>
</reference>
<keyword evidence="6 10" id="KW-0479">Metal-binding</keyword>
<protein>
    <recommendedName>
        <fullName evidence="10">Ribonuclease H1</fullName>
        <shortName evidence="10">RNase H1</shortName>
        <ecNumber evidence="10">3.1.26.4</ecNumber>
    </recommendedName>
</protein>
<evidence type="ECO:0000256" key="4">
    <source>
        <dbReference type="ARBA" id="ARBA00005300"/>
    </source>
</evidence>
<dbReference type="GO" id="GO:0003676">
    <property type="term" value="F:nucleic acid binding"/>
    <property type="evidence" value="ECO:0007669"/>
    <property type="project" value="UniProtKB-UniRule"/>
</dbReference>
<keyword evidence="7 10" id="KW-0255">Endonuclease</keyword>
<dbReference type="InterPro" id="IPR012337">
    <property type="entry name" value="RNaseH-like_sf"/>
</dbReference>
<evidence type="ECO:0000256" key="8">
    <source>
        <dbReference type="ARBA" id="ARBA00022801"/>
    </source>
</evidence>
<dbReference type="CDD" id="cd09280">
    <property type="entry name" value="RNase_HI_eukaryote_like"/>
    <property type="match status" value="1"/>
</dbReference>
<dbReference type="Proteomes" id="UP000036681">
    <property type="component" value="Unplaced"/>
</dbReference>
<dbReference type="Pfam" id="PF01693">
    <property type="entry name" value="Cauli_VI"/>
    <property type="match status" value="1"/>
</dbReference>
<dbReference type="InterPro" id="IPR037056">
    <property type="entry name" value="RNase_H1_N_sf"/>
</dbReference>
<evidence type="ECO:0000313" key="13">
    <source>
        <dbReference type="WBParaSite" id="ALUE_0000496901-mRNA-1"/>
    </source>
</evidence>
<name>A0A0M3HRL8_ASCLU</name>
<dbReference type="AlphaFoldDB" id="A0A0M3HRL8"/>
<dbReference type="FunFam" id="3.40.970.10:FF:000002">
    <property type="entry name" value="Ribonuclease H"/>
    <property type="match status" value="1"/>
</dbReference>